<evidence type="ECO:0000256" key="4">
    <source>
        <dbReference type="ARBA" id="ARBA00022448"/>
    </source>
</evidence>
<evidence type="ECO:0000256" key="5">
    <source>
        <dbReference type="ARBA" id="ARBA00022547"/>
    </source>
</evidence>
<geneLocation type="mitochondrion" evidence="14"/>
<dbReference type="CTD" id="4509"/>
<dbReference type="GO" id="GO:0015078">
    <property type="term" value="F:proton transmembrane transporter activity"/>
    <property type="evidence" value="ECO:0007669"/>
    <property type="project" value="InterPro"/>
</dbReference>
<dbReference type="GeneID" id="36938286"/>
<evidence type="ECO:0000256" key="12">
    <source>
        <dbReference type="RuleBase" id="RU003661"/>
    </source>
</evidence>
<dbReference type="RefSeq" id="YP_009485859.1">
    <property type="nucleotide sequence ID" value="NC_037749.1"/>
</dbReference>
<name>A0A343W9X2_9DYTI</name>
<sequence length="52" mass="6745">MPQMMPLNWIFLYLMFLIIFFIFNFMNYYLFPMKTNLNFMKKMKNKTMNWKW</sequence>
<evidence type="ECO:0000256" key="3">
    <source>
        <dbReference type="ARBA" id="ARBA00011291"/>
    </source>
</evidence>
<evidence type="ECO:0000256" key="11">
    <source>
        <dbReference type="ARBA" id="ARBA00023136"/>
    </source>
</evidence>
<dbReference type="GO" id="GO:0015986">
    <property type="term" value="P:proton motive force-driven ATP synthesis"/>
    <property type="evidence" value="ECO:0007669"/>
    <property type="project" value="InterPro"/>
</dbReference>
<dbReference type="GO" id="GO:0031966">
    <property type="term" value="C:mitochondrial membrane"/>
    <property type="evidence" value="ECO:0007669"/>
    <property type="project" value="UniProtKB-SubCell"/>
</dbReference>
<comment type="similarity">
    <text evidence="2 12">Belongs to the ATPase protein 8 family.</text>
</comment>
<keyword evidence="11 13" id="KW-0472">Membrane</keyword>
<keyword evidence="10 12" id="KW-0496">Mitochondrion</keyword>
<evidence type="ECO:0000256" key="9">
    <source>
        <dbReference type="ARBA" id="ARBA00023065"/>
    </source>
</evidence>
<evidence type="ECO:0000256" key="1">
    <source>
        <dbReference type="ARBA" id="ARBA00004304"/>
    </source>
</evidence>
<keyword evidence="4 12" id="KW-0813">Transport</keyword>
<keyword evidence="9 12" id="KW-0406">Ion transport</keyword>
<evidence type="ECO:0000256" key="10">
    <source>
        <dbReference type="ARBA" id="ARBA00023128"/>
    </source>
</evidence>
<protein>
    <recommendedName>
        <fullName evidence="12">ATP synthase complex subunit 8</fullName>
    </recommendedName>
</protein>
<keyword evidence="5 12" id="KW-0138">CF(0)</keyword>
<reference evidence="14" key="1">
    <citation type="journal article" date="2018" name="Aust. J. Zool.">
        <title>The complete mitochondrial genomes of subterranean dytiscid diving beetles (Limbodessus and Paroster) from calcrete aquifers of Western Australia.</title>
        <authorList>
            <person name="Hyde J."/>
            <person name="Cooper S.J.B."/>
            <person name="Munguia P."/>
            <person name="Humphreys W.F."/>
            <person name="Austin A.D."/>
        </authorList>
    </citation>
    <scope>NUCLEOTIDE SEQUENCE</scope>
</reference>
<evidence type="ECO:0000256" key="2">
    <source>
        <dbReference type="ARBA" id="ARBA00008892"/>
    </source>
</evidence>
<evidence type="ECO:0000256" key="6">
    <source>
        <dbReference type="ARBA" id="ARBA00022692"/>
    </source>
</evidence>
<keyword evidence="6 12" id="KW-0812">Transmembrane</keyword>
<comment type="subcellular location">
    <subcellularLocation>
        <location evidence="1 12">Mitochondrion membrane</location>
        <topology evidence="1 12">Single-pass membrane protein</topology>
    </subcellularLocation>
</comment>
<evidence type="ECO:0000256" key="7">
    <source>
        <dbReference type="ARBA" id="ARBA00022781"/>
    </source>
</evidence>
<evidence type="ECO:0000256" key="13">
    <source>
        <dbReference type="SAM" id="Phobius"/>
    </source>
</evidence>
<accession>A0A343W9X2</accession>
<dbReference type="AlphaFoldDB" id="A0A343W9X2"/>
<evidence type="ECO:0000256" key="8">
    <source>
        <dbReference type="ARBA" id="ARBA00022989"/>
    </source>
</evidence>
<keyword evidence="7 12" id="KW-0375">Hydrogen ion transport</keyword>
<dbReference type="InterPro" id="IPR001421">
    <property type="entry name" value="ATP8_metazoa"/>
</dbReference>
<dbReference type="Pfam" id="PF00895">
    <property type="entry name" value="ATP-synt_8"/>
    <property type="match status" value="1"/>
</dbReference>
<evidence type="ECO:0000313" key="14">
    <source>
        <dbReference type="EMBL" id="AVZ66437.1"/>
    </source>
</evidence>
<dbReference type="GO" id="GO:0045259">
    <property type="term" value="C:proton-transporting ATP synthase complex"/>
    <property type="evidence" value="ECO:0007669"/>
    <property type="project" value="UniProtKB-KW"/>
</dbReference>
<organism evidence="14">
    <name type="scientific">Limbodessus palmulaoides</name>
    <dbReference type="NCBI Taxonomy" id="985783"/>
    <lineage>
        <taxon>Eukaryota</taxon>
        <taxon>Metazoa</taxon>
        <taxon>Ecdysozoa</taxon>
        <taxon>Arthropoda</taxon>
        <taxon>Hexapoda</taxon>
        <taxon>Insecta</taxon>
        <taxon>Pterygota</taxon>
        <taxon>Neoptera</taxon>
        <taxon>Endopterygota</taxon>
        <taxon>Coleoptera</taxon>
        <taxon>Adephaga</taxon>
        <taxon>Dytiscoidea</taxon>
        <taxon>Dytiscidae</taxon>
        <taxon>Hydroporinae</taxon>
        <taxon>Bidessini</taxon>
        <taxon>Limbodessus</taxon>
    </lineage>
</organism>
<proteinExistence type="inferred from homology"/>
<gene>
    <name evidence="14" type="primary">ATP8</name>
</gene>
<dbReference type="EMBL" id="MG912994">
    <property type="protein sequence ID" value="AVZ66437.1"/>
    <property type="molecule type" value="Genomic_DNA"/>
</dbReference>
<keyword evidence="8 13" id="KW-1133">Transmembrane helix</keyword>
<feature type="transmembrane region" description="Helical" evidence="13">
    <location>
        <begin position="6"/>
        <end position="31"/>
    </location>
</feature>
<comment type="subunit">
    <text evidence="3">F-type ATPases have 2 components, CF(1) - the catalytic core - and CF(0) - the membrane proton channel.</text>
</comment>